<dbReference type="EC" id="5.4.4.2" evidence="3"/>
<dbReference type="Gene3D" id="3.60.120.10">
    <property type="entry name" value="Anthranilate synthase"/>
    <property type="match status" value="1"/>
</dbReference>
<comment type="catalytic activity">
    <reaction evidence="1">
        <text>chorismate = isochorismate</text>
        <dbReference type="Rhea" id="RHEA:18985"/>
        <dbReference type="ChEBI" id="CHEBI:29748"/>
        <dbReference type="ChEBI" id="CHEBI:29780"/>
        <dbReference type="EC" id="5.4.4.2"/>
    </reaction>
</comment>
<dbReference type="Pfam" id="PF00425">
    <property type="entry name" value="Chorismate_bind"/>
    <property type="match status" value="1"/>
</dbReference>
<dbReference type="InterPro" id="IPR004561">
    <property type="entry name" value="IsoChor_synthase"/>
</dbReference>
<evidence type="ECO:0000256" key="1">
    <source>
        <dbReference type="ARBA" id="ARBA00000799"/>
    </source>
</evidence>
<dbReference type="RefSeq" id="WP_020893272.1">
    <property type="nucleotide sequence ID" value="NZ_BJYV01000004.1"/>
</dbReference>
<dbReference type="InterPro" id="IPR005801">
    <property type="entry name" value="ADC_synthase"/>
</dbReference>
<dbReference type="InterPro" id="IPR015890">
    <property type="entry name" value="Chorismate_C"/>
</dbReference>
<dbReference type="NCBIfam" id="TIGR00543">
    <property type="entry name" value="isochor_syn"/>
    <property type="match status" value="1"/>
</dbReference>
<accession>A0A512C9F5</accession>
<evidence type="ECO:0000256" key="3">
    <source>
        <dbReference type="ARBA" id="ARBA00012824"/>
    </source>
</evidence>
<gene>
    <name evidence="7" type="ORF">CQA01_13470</name>
</gene>
<evidence type="ECO:0000259" key="6">
    <source>
        <dbReference type="Pfam" id="PF00425"/>
    </source>
</evidence>
<evidence type="ECO:0000256" key="2">
    <source>
        <dbReference type="ARBA" id="ARBA00005297"/>
    </source>
</evidence>
<evidence type="ECO:0000256" key="4">
    <source>
        <dbReference type="ARBA" id="ARBA00023235"/>
    </source>
</evidence>
<comment type="similarity">
    <text evidence="2">Belongs to the isochorismate synthase family.</text>
</comment>
<dbReference type="PANTHER" id="PTHR42839">
    <property type="entry name" value="ISOCHORISMATE SYNTHASE ENTC"/>
    <property type="match status" value="1"/>
</dbReference>
<reference evidence="7 8" key="1">
    <citation type="submission" date="2019-07" db="EMBL/GenBank/DDBJ databases">
        <title>Whole genome shotgun sequence of Cyclobacterium qasimii NBRC 106168.</title>
        <authorList>
            <person name="Hosoyama A."/>
            <person name="Uohara A."/>
            <person name="Ohji S."/>
            <person name="Ichikawa N."/>
        </authorList>
    </citation>
    <scope>NUCLEOTIDE SEQUENCE [LARGE SCALE GENOMIC DNA]</scope>
    <source>
        <strain evidence="7 8">NBRC 106168</strain>
    </source>
</reference>
<keyword evidence="4" id="KW-0413">Isomerase</keyword>
<dbReference type="EMBL" id="BJYV01000004">
    <property type="protein sequence ID" value="GEO20813.1"/>
    <property type="molecule type" value="Genomic_DNA"/>
</dbReference>
<dbReference type="SUPFAM" id="SSF56322">
    <property type="entry name" value="ADC synthase"/>
    <property type="match status" value="1"/>
</dbReference>
<dbReference type="AlphaFoldDB" id="A0A512C9F5"/>
<sequence>MEATNTLINASKELVISSLLVNALRNNAAIAIWRKPGSSTVEAITDKDQEGYIGQLKDLDRLPPGFMIHPFISSQLHPPLYIKATNYFSFNLNEEATDASQIGELPYIGEGKAAELAVEIRKFIHNSQPKATVTTTTKSNFIETVNKAIEAINSGELFKVVPAKVKSIELPNNFDLASVFLNLCKAYPNAFINCFYSEKTGLWIGASPETLIKTKGDKFFTMALAGTQKAKGENPLKNAAWTQKEIEEQALVSRYIVDCFKKIRLREYSEIGPKTTVAGDLLHLKSEFLVDMKSTNFPQLGSVMLELLHPTSAICGMPKEKAMEFLHSEETFDRSYFAGFIGPVNMNEETSLYVNLRCAKLDNKETLLFAGAGITEDSVPEKEWEETELKCNIIGQFIQPKK</sequence>
<name>A0A512C9F5_9BACT</name>
<protein>
    <recommendedName>
        <fullName evidence="3">isochorismate synthase</fullName>
        <ecNumber evidence="3">5.4.4.2</ecNumber>
    </recommendedName>
    <alternativeName>
        <fullName evidence="5">Isochorismate mutase</fullName>
    </alternativeName>
</protein>
<proteinExistence type="inferred from homology"/>
<evidence type="ECO:0000313" key="8">
    <source>
        <dbReference type="Proteomes" id="UP000321301"/>
    </source>
</evidence>
<dbReference type="Proteomes" id="UP000321301">
    <property type="component" value="Unassembled WGS sequence"/>
</dbReference>
<dbReference type="GO" id="GO:0008909">
    <property type="term" value="F:isochorismate synthase activity"/>
    <property type="evidence" value="ECO:0007669"/>
    <property type="project" value="UniProtKB-EC"/>
</dbReference>
<organism evidence="7 8">
    <name type="scientific">Cyclobacterium qasimii</name>
    <dbReference type="NCBI Taxonomy" id="1350429"/>
    <lineage>
        <taxon>Bacteria</taxon>
        <taxon>Pseudomonadati</taxon>
        <taxon>Bacteroidota</taxon>
        <taxon>Cytophagia</taxon>
        <taxon>Cytophagales</taxon>
        <taxon>Cyclobacteriaceae</taxon>
        <taxon>Cyclobacterium</taxon>
    </lineage>
</organism>
<comment type="caution">
    <text evidence="7">The sequence shown here is derived from an EMBL/GenBank/DDBJ whole genome shotgun (WGS) entry which is preliminary data.</text>
</comment>
<evidence type="ECO:0000313" key="7">
    <source>
        <dbReference type="EMBL" id="GEO20813.1"/>
    </source>
</evidence>
<keyword evidence="8" id="KW-1185">Reference proteome</keyword>
<evidence type="ECO:0000256" key="5">
    <source>
        <dbReference type="ARBA" id="ARBA00041564"/>
    </source>
</evidence>
<dbReference type="PANTHER" id="PTHR42839:SF2">
    <property type="entry name" value="ISOCHORISMATE SYNTHASE ENTC"/>
    <property type="match status" value="1"/>
</dbReference>
<feature type="domain" description="Chorismate-utilising enzyme C-terminal" evidence="6">
    <location>
        <begin position="138"/>
        <end position="390"/>
    </location>
</feature>